<dbReference type="Proteomes" id="UP000043699">
    <property type="component" value="Unassembled WGS sequence"/>
</dbReference>
<evidence type="ECO:0000313" key="3">
    <source>
        <dbReference type="Proteomes" id="UP000043699"/>
    </source>
</evidence>
<proteinExistence type="predicted"/>
<keyword evidence="3" id="KW-1185">Reference proteome</keyword>
<dbReference type="STRING" id="1499687.BN1080_00517"/>
<organism evidence="2 3">
    <name type="scientific">Planococcus massiliensis</name>
    <dbReference type="NCBI Taxonomy" id="1499687"/>
    <lineage>
        <taxon>Bacteria</taxon>
        <taxon>Bacillati</taxon>
        <taxon>Bacillota</taxon>
        <taxon>Bacilli</taxon>
        <taxon>Bacillales</taxon>
        <taxon>Caryophanaceae</taxon>
        <taxon>Planococcus</taxon>
    </lineage>
</organism>
<evidence type="ECO:0000313" key="2">
    <source>
        <dbReference type="EMBL" id="CEG21604.1"/>
    </source>
</evidence>
<dbReference type="RefSeq" id="WP_199876577.1">
    <property type="nucleotide sequence ID" value="NZ_CCXS01000001.1"/>
</dbReference>
<accession>A0A098EH33</accession>
<dbReference type="EMBL" id="CCXS01000001">
    <property type="protein sequence ID" value="CEG21604.1"/>
    <property type="molecule type" value="Genomic_DNA"/>
</dbReference>
<reference evidence="2 3" key="1">
    <citation type="submission" date="2014-09" db="EMBL/GenBank/DDBJ databases">
        <authorList>
            <person name="Urmite Genomes Urmite Genomes"/>
        </authorList>
    </citation>
    <scope>NUCLEOTIDE SEQUENCE [LARGE SCALE GENOMIC DNA]</scope>
    <source>
        <strain evidence="2 3">ES2</strain>
    </source>
</reference>
<dbReference type="AlphaFoldDB" id="A0A098EH33"/>
<keyword evidence="1" id="KW-0175">Coiled coil</keyword>
<name>A0A098EH33_9BACL</name>
<protein>
    <submittedName>
        <fullName evidence="2">Uncharacterized protein</fullName>
    </submittedName>
</protein>
<evidence type="ECO:0000256" key="1">
    <source>
        <dbReference type="SAM" id="Coils"/>
    </source>
</evidence>
<gene>
    <name evidence="2" type="ORF">BN1080_00517</name>
</gene>
<feature type="coiled-coil region" evidence="1">
    <location>
        <begin position="8"/>
        <end position="35"/>
    </location>
</feature>
<sequence length="57" mass="7122">MFYTDETLRQQKLKEMRAEIEYERLRKQQKQQAREKHPAKRSLWIIVLSILHLQKKK</sequence>